<sequence length="265" mass="28280">MVTVKPAETEQDSMARGADVHLRVAATAERIALVRGLAGDLAAREEFDMDRVEDFRLAVEEACAVLIRQGVAGEFLHCRFRPSAEGIELTMRSATRGAVEPVRDGFGWHVLETLSDSVRLVFDPPDVHSGLATMRLEIAVRRHSCGQRAEADAAEAPTAEIPRAEKPTAEIDLRESLPGDDVACTPTRRPAARLPRANPDFLEPRADAESHGAEDHGGAADDVPNRDMAAPAAGTASMTSTVSRPDRQAGTSLRNAAAETSGSAQ</sequence>
<dbReference type="Pfam" id="PF13581">
    <property type="entry name" value="HATPase_c_2"/>
    <property type="match status" value="1"/>
</dbReference>
<evidence type="ECO:0000259" key="2">
    <source>
        <dbReference type="Pfam" id="PF13581"/>
    </source>
</evidence>
<reference evidence="3 4" key="1">
    <citation type="submission" date="2017-07" db="EMBL/GenBank/DDBJ databases">
        <title>Complete genome sequence of Actinoalloteichus hoggarensis DSM 45943, type strain of Actinoalloteichus hoggarensis.</title>
        <authorList>
            <person name="Ruckert C."/>
            <person name="Nouioui I."/>
            <person name="Willmese J."/>
            <person name="van Wezel G."/>
            <person name="Klenk H.-P."/>
            <person name="Kalinowski J."/>
            <person name="Zotchev S.B."/>
        </authorList>
    </citation>
    <scope>NUCLEOTIDE SEQUENCE [LARGE SCALE GENOMIC DNA]</scope>
    <source>
        <strain evidence="3 4">DSM 45943</strain>
    </source>
</reference>
<organism evidence="3 4">
    <name type="scientific">Actinoalloteichus hoggarensis</name>
    <dbReference type="NCBI Taxonomy" id="1470176"/>
    <lineage>
        <taxon>Bacteria</taxon>
        <taxon>Bacillati</taxon>
        <taxon>Actinomycetota</taxon>
        <taxon>Actinomycetes</taxon>
        <taxon>Pseudonocardiales</taxon>
        <taxon>Pseudonocardiaceae</taxon>
        <taxon>Actinoalloteichus</taxon>
    </lineage>
</organism>
<dbReference type="KEGG" id="ahg:AHOG_11050"/>
<proteinExistence type="predicted"/>
<evidence type="ECO:0000256" key="1">
    <source>
        <dbReference type="SAM" id="MobiDB-lite"/>
    </source>
</evidence>
<dbReference type="Gene3D" id="3.30.565.10">
    <property type="entry name" value="Histidine kinase-like ATPase, C-terminal domain"/>
    <property type="match status" value="1"/>
</dbReference>
<name>A0A221W2C6_9PSEU</name>
<feature type="compositionally biased region" description="Polar residues" evidence="1">
    <location>
        <begin position="236"/>
        <end position="265"/>
    </location>
</feature>
<feature type="compositionally biased region" description="Basic and acidic residues" evidence="1">
    <location>
        <begin position="202"/>
        <end position="225"/>
    </location>
</feature>
<accession>A0A221W2C6</accession>
<dbReference type="AlphaFoldDB" id="A0A221W2C6"/>
<feature type="compositionally biased region" description="Low complexity" evidence="1">
    <location>
        <begin position="183"/>
        <end position="199"/>
    </location>
</feature>
<protein>
    <submittedName>
        <fullName evidence="3">Anti-sigma-F factor RsbW</fullName>
    </submittedName>
</protein>
<evidence type="ECO:0000313" key="3">
    <source>
        <dbReference type="EMBL" id="ASO19853.1"/>
    </source>
</evidence>
<keyword evidence="4" id="KW-1185">Reference proteome</keyword>
<feature type="domain" description="Histidine kinase/HSP90-like ATPase" evidence="2">
    <location>
        <begin position="25"/>
        <end position="119"/>
    </location>
</feature>
<evidence type="ECO:0000313" key="4">
    <source>
        <dbReference type="Proteomes" id="UP000204221"/>
    </source>
</evidence>
<dbReference type="InterPro" id="IPR003594">
    <property type="entry name" value="HATPase_dom"/>
</dbReference>
<dbReference type="Proteomes" id="UP000204221">
    <property type="component" value="Chromosome"/>
</dbReference>
<dbReference type="EMBL" id="CP022521">
    <property type="protein sequence ID" value="ASO19853.1"/>
    <property type="molecule type" value="Genomic_DNA"/>
</dbReference>
<feature type="region of interest" description="Disordered" evidence="1">
    <location>
        <begin position="149"/>
        <end position="265"/>
    </location>
</feature>
<gene>
    <name evidence="3" type="primary">rsbW1</name>
    <name evidence="3" type="ORF">AHOG_11050</name>
</gene>
<dbReference type="InterPro" id="IPR036890">
    <property type="entry name" value="HATPase_C_sf"/>
</dbReference>
<feature type="compositionally biased region" description="Basic and acidic residues" evidence="1">
    <location>
        <begin position="162"/>
        <end position="177"/>
    </location>
</feature>